<dbReference type="PANTHER" id="PTHR30579:SF7">
    <property type="entry name" value="HTH-TYPE TRANSCRIPTIONAL REGULATOR LRHA-RELATED"/>
    <property type="match status" value="1"/>
</dbReference>
<dbReference type="InterPro" id="IPR036388">
    <property type="entry name" value="WH-like_DNA-bd_sf"/>
</dbReference>
<evidence type="ECO:0000256" key="1">
    <source>
        <dbReference type="ARBA" id="ARBA00009437"/>
    </source>
</evidence>
<dbReference type="Pfam" id="PF03466">
    <property type="entry name" value="LysR_substrate"/>
    <property type="match status" value="1"/>
</dbReference>
<dbReference type="InterPro" id="IPR000847">
    <property type="entry name" value="LysR_HTH_N"/>
</dbReference>
<dbReference type="Gene3D" id="3.40.190.10">
    <property type="entry name" value="Periplasmic binding protein-like II"/>
    <property type="match status" value="2"/>
</dbReference>
<protein>
    <submittedName>
        <fullName evidence="6">LysR family transcriptional regulator</fullName>
    </submittedName>
</protein>
<evidence type="ECO:0000256" key="2">
    <source>
        <dbReference type="ARBA" id="ARBA00023015"/>
    </source>
</evidence>
<keyword evidence="2" id="KW-0805">Transcription regulation</keyword>
<dbReference type="PROSITE" id="PS50931">
    <property type="entry name" value="HTH_LYSR"/>
    <property type="match status" value="1"/>
</dbReference>
<keyword evidence="4" id="KW-0804">Transcription</keyword>
<reference evidence="6 7" key="1">
    <citation type="journal article" date="2024" name="Chem. Sci.">
        <title>Discovery of megapolipeptins by genome mining of a Burkholderiales bacteria collection.</title>
        <authorList>
            <person name="Paulo B.S."/>
            <person name="Recchia M.J.J."/>
            <person name="Lee S."/>
            <person name="Fergusson C.H."/>
            <person name="Romanowski S.B."/>
            <person name="Hernandez A."/>
            <person name="Krull N."/>
            <person name="Liu D.Y."/>
            <person name="Cavanagh H."/>
            <person name="Bos A."/>
            <person name="Gray C.A."/>
            <person name="Murphy B.T."/>
            <person name="Linington R.G."/>
            <person name="Eustaquio A.S."/>
        </authorList>
    </citation>
    <scope>NUCLEOTIDE SEQUENCE [LARGE SCALE GENOMIC DNA]</scope>
    <source>
        <strain evidence="6 7">RL16-012-BIC-B</strain>
    </source>
</reference>
<dbReference type="Proteomes" id="UP001629249">
    <property type="component" value="Unassembled WGS sequence"/>
</dbReference>
<dbReference type="EMBL" id="JAQQFN010000009">
    <property type="protein sequence ID" value="MFL9884182.1"/>
    <property type="molecule type" value="Genomic_DNA"/>
</dbReference>
<keyword evidence="7" id="KW-1185">Reference proteome</keyword>
<sequence>MRNLDIDLLRTFVAIAQHETFAAAAERVGRTQSAVTQQMQRLEQEMGCSLFEKRGRHKSMTPDGTRLMAYAHKILALNDQAVQVIQTRGPIEKIRIGSPHDVADSILPNLLRRLSKLSPELQMEINVGRSPFLMDALRGKELDLAISTRYDNAFPGIKLRTSPMVWICAEDFIFDATAPVPLVMADELSLFRQVSISCLDERHILWRTSYISPTLVGIKAAISAGLGVTARTTELLDANMRVLTEADGLPRLPEVAFYLYVQPSCTSPILRELFDSNEHIATRFGPQFV</sequence>
<feature type="domain" description="HTH lysR-type" evidence="5">
    <location>
        <begin position="4"/>
        <end position="61"/>
    </location>
</feature>
<dbReference type="RefSeq" id="WP_408328757.1">
    <property type="nucleotide sequence ID" value="NZ_JAQQFH010000007.1"/>
</dbReference>
<dbReference type="Gene3D" id="1.10.10.10">
    <property type="entry name" value="Winged helix-like DNA-binding domain superfamily/Winged helix DNA-binding domain"/>
    <property type="match status" value="1"/>
</dbReference>
<proteinExistence type="inferred from homology"/>
<dbReference type="InterPro" id="IPR036390">
    <property type="entry name" value="WH_DNA-bd_sf"/>
</dbReference>
<keyword evidence="3" id="KW-0238">DNA-binding</keyword>
<dbReference type="InterPro" id="IPR005119">
    <property type="entry name" value="LysR_subst-bd"/>
</dbReference>
<evidence type="ECO:0000313" key="6">
    <source>
        <dbReference type="EMBL" id="MFL9884182.1"/>
    </source>
</evidence>
<comment type="caution">
    <text evidence="6">The sequence shown here is derived from an EMBL/GenBank/DDBJ whole genome shotgun (WGS) entry which is preliminary data.</text>
</comment>
<dbReference type="InterPro" id="IPR050176">
    <property type="entry name" value="LTTR"/>
</dbReference>
<evidence type="ECO:0000256" key="3">
    <source>
        <dbReference type="ARBA" id="ARBA00023125"/>
    </source>
</evidence>
<evidence type="ECO:0000313" key="7">
    <source>
        <dbReference type="Proteomes" id="UP001629249"/>
    </source>
</evidence>
<dbReference type="SUPFAM" id="SSF46785">
    <property type="entry name" value="Winged helix' DNA-binding domain"/>
    <property type="match status" value="1"/>
</dbReference>
<dbReference type="PRINTS" id="PR00039">
    <property type="entry name" value="HTHLYSR"/>
</dbReference>
<dbReference type="SUPFAM" id="SSF53850">
    <property type="entry name" value="Periplasmic binding protein-like II"/>
    <property type="match status" value="1"/>
</dbReference>
<dbReference type="PANTHER" id="PTHR30579">
    <property type="entry name" value="TRANSCRIPTIONAL REGULATOR"/>
    <property type="match status" value="1"/>
</dbReference>
<organism evidence="6 7">
    <name type="scientific">Paraburkholderia agricolaris</name>
    <dbReference type="NCBI Taxonomy" id="2152888"/>
    <lineage>
        <taxon>Bacteria</taxon>
        <taxon>Pseudomonadati</taxon>
        <taxon>Pseudomonadota</taxon>
        <taxon>Betaproteobacteria</taxon>
        <taxon>Burkholderiales</taxon>
        <taxon>Burkholderiaceae</taxon>
        <taxon>Paraburkholderia</taxon>
    </lineage>
</organism>
<dbReference type="Pfam" id="PF00126">
    <property type="entry name" value="HTH_1"/>
    <property type="match status" value="1"/>
</dbReference>
<name>A0ABW8ZLQ6_9BURK</name>
<gene>
    <name evidence="6" type="ORF">PQR66_14165</name>
</gene>
<evidence type="ECO:0000259" key="5">
    <source>
        <dbReference type="PROSITE" id="PS50931"/>
    </source>
</evidence>
<evidence type="ECO:0000256" key="4">
    <source>
        <dbReference type="ARBA" id="ARBA00023163"/>
    </source>
</evidence>
<comment type="similarity">
    <text evidence="1">Belongs to the LysR transcriptional regulatory family.</text>
</comment>
<accession>A0ABW8ZLQ6</accession>